<organism evidence="3 4">
    <name type="scientific">Bombilactobacillus thymidiniphilus</name>
    <dbReference type="NCBI Taxonomy" id="2923363"/>
    <lineage>
        <taxon>Bacteria</taxon>
        <taxon>Bacillati</taxon>
        <taxon>Bacillota</taxon>
        <taxon>Bacilli</taxon>
        <taxon>Lactobacillales</taxon>
        <taxon>Lactobacillaceae</taxon>
        <taxon>Bombilactobacillus</taxon>
    </lineage>
</organism>
<protein>
    <recommendedName>
        <fullName evidence="1">UPF0346 protein MOO47_00455</fullName>
    </recommendedName>
</protein>
<dbReference type="InterPro" id="IPR036806">
    <property type="entry name" value="YozE_SAM-like_sf"/>
</dbReference>
<comment type="similarity">
    <text evidence="1">Belongs to the UPF0346 family.</text>
</comment>
<sequence>MEKTFYEFLMTQRDPNSSQPLAHFADAAFFDHTFPKQSKDYNTLSEYLELNGSYLPNMDIFDQAYDLYRESEANFN</sequence>
<evidence type="ECO:0000259" key="2">
    <source>
        <dbReference type="Pfam" id="PF06855"/>
    </source>
</evidence>
<name>A0ABY4PDF3_9LACO</name>
<dbReference type="InterPro" id="IPR010673">
    <property type="entry name" value="UPF0346"/>
</dbReference>
<dbReference type="RefSeq" id="WP_249512893.1">
    <property type="nucleotide sequence ID" value="NZ_CP093365.1"/>
</dbReference>
<dbReference type="EMBL" id="CP093365">
    <property type="protein sequence ID" value="UQS83708.1"/>
    <property type="molecule type" value="Genomic_DNA"/>
</dbReference>
<dbReference type="HAMAP" id="MF_01538">
    <property type="entry name" value="UPF0346"/>
    <property type="match status" value="1"/>
</dbReference>
<gene>
    <name evidence="3" type="ORF">MOO47_00455</name>
</gene>
<dbReference type="InterPro" id="IPR023089">
    <property type="entry name" value="YozE_SAM-like"/>
</dbReference>
<dbReference type="Proteomes" id="UP000831947">
    <property type="component" value="Chromosome"/>
</dbReference>
<evidence type="ECO:0000256" key="1">
    <source>
        <dbReference type="HAMAP-Rule" id="MF_01538"/>
    </source>
</evidence>
<keyword evidence="4" id="KW-1185">Reference proteome</keyword>
<accession>A0ABY4PDF3</accession>
<dbReference type="Gene3D" id="1.10.150.260">
    <property type="entry name" value="YozE SAM-like"/>
    <property type="match status" value="1"/>
</dbReference>
<evidence type="ECO:0000313" key="3">
    <source>
        <dbReference type="EMBL" id="UQS83708.1"/>
    </source>
</evidence>
<evidence type="ECO:0000313" key="4">
    <source>
        <dbReference type="Proteomes" id="UP000831947"/>
    </source>
</evidence>
<feature type="domain" description="YozE SAM-like" evidence="2">
    <location>
        <begin position="4"/>
        <end position="69"/>
    </location>
</feature>
<dbReference type="Pfam" id="PF06855">
    <property type="entry name" value="YozE_SAM_like"/>
    <property type="match status" value="1"/>
</dbReference>
<dbReference type="PIRSF" id="PIRSF037262">
    <property type="entry name" value="UCP037262"/>
    <property type="match status" value="1"/>
</dbReference>
<dbReference type="SUPFAM" id="SSF140652">
    <property type="entry name" value="YozE-like"/>
    <property type="match status" value="1"/>
</dbReference>
<proteinExistence type="inferred from homology"/>
<reference evidence="3 4" key="1">
    <citation type="journal article" date="2022" name="Int. J. Syst. Evol. Microbiol.">
        <title>Apilactobacillus apisilvae sp. nov., Nicolia spurrieriana gen. nov. sp. nov., Bombilactobacillus folatiphilus sp. nov. and Bombilactobacillus thymidiniphilus sp. nov., four new lactic acid bacterial isolates from stingless bees Tetragonula carbonaria and Austroplebeia australis.</title>
        <authorList>
            <person name="Oliphant S.A."/>
            <person name="Watson-Haigh N.S."/>
            <person name="Sumby K.M."/>
            <person name="Gardner J."/>
            <person name="Groom S."/>
            <person name="Jiranek V."/>
        </authorList>
    </citation>
    <scope>NUCLEOTIDE SEQUENCE [LARGE SCALE GENOMIC DNA]</scope>
    <source>
        <strain evidence="3 4">SG4_A1</strain>
    </source>
</reference>
<dbReference type="NCBIfam" id="NF010193">
    <property type="entry name" value="PRK13672.1"/>
    <property type="match status" value="1"/>
</dbReference>